<dbReference type="Pfam" id="PF03061">
    <property type="entry name" value="4HBT"/>
    <property type="match status" value="1"/>
</dbReference>
<evidence type="ECO:0000313" key="3">
    <source>
        <dbReference type="Proteomes" id="UP000002866"/>
    </source>
</evidence>
<dbReference type="RefSeq" id="XP_004181207.1">
    <property type="nucleotide sequence ID" value="XM_004181159.1"/>
</dbReference>
<evidence type="ECO:0000313" key="2">
    <source>
        <dbReference type="EMBL" id="CCH61688.1"/>
    </source>
</evidence>
<dbReference type="FunCoup" id="I2H5N6">
    <property type="interactions" value="29"/>
</dbReference>
<dbReference type="AlphaFoldDB" id="I2H5N6"/>
<dbReference type="SUPFAM" id="SSF54637">
    <property type="entry name" value="Thioesterase/thiol ester dehydrase-isomerase"/>
    <property type="match status" value="1"/>
</dbReference>
<protein>
    <recommendedName>
        <fullName evidence="1">Thioesterase domain-containing protein</fullName>
    </recommendedName>
</protein>
<dbReference type="GO" id="GO:0005743">
    <property type="term" value="C:mitochondrial inner membrane"/>
    <property type="evidence" value="ECO:0007669"/>
    <property type="project" value="EnsemblFungi"/>
</dbReference>
<dbReference type="InterPro" id="IPR006683">
    <property type="entry name" value="Thioestr_dom"/>
</dbReference>
<dbReference type="KEGG" id="tbl:TBLA_0F01450"/>
<dbReference type="Gene3D" id="3.10.129.10">
    <property type="entry name" value="Hotdog Thioesterase"/>
    <property type="match status" value="1"/>
</dbReference>
<dbReference type="GeneID" id="14496797"/>
<dbReference type="HOGENOM" id="CLU_052827_2_2_1"/>
<dbReference type="Proteomes" id="UP000002866">
    <property type="component" value="Chromosome 6"/>
</dbReference>
<dbReference type="eggNOG" id="KOG4781">
    <property type="taxonomic scope" value="Eukaryota"/>
</dbReference>
<dbReference type="STRING" id="1071380.I2H5N6"/>
<accession>I2H5N6</accession>
<dbReference type="InParanoid" id="I2H5N6"/>
<evidence type="ECO:0000259" key="1">
    <source>
        <dbReference type="Pfam" id="PF03061"/>
    </source>
</evidence>
<dbReference type="EMBL" id="HE806321">
    <property type="protein sequence ID" value="CCH61688.1"/>
    <property type="molecule type" value="Genomic_DNA"/>
</dbReference>
<dbReference type="PANTHER" id="PTHR47260">
    <property type="entry name" value="UPF0644 PROTEIN PB2B4.06"/>
    <property type="match status" value="1"/>
</dbReference>
<sequence>MSIFKLINRGIILPTAGFSLGILTFMKAWPDEAGSMTLHDSLAVTKDSENLFQQRYDILQKISHSKFYQRLLHDSSVEQDFQSNQIPDTHRPFHVGQGQLFGPGKLEIDPVIFSDPVEGKIVVFYHLGKSLGNEKGQVHKGVLALLLDEALCYCGFPSLPNKRGVTAKLELDFLKDIPIDSTIILRAEVVEKKGRKVVIDGTLETLPRKLLLVGLESERGSVFAKATCILVEPKWFKYLSKLNIM</sequence>
<dbReference type="InterPro" id="IPR052061">
    <property type="entry name" value="PTE-AB_protein"/>
</dbReference>
<dbReference type="PANTHER" id="PTHR47260:SF4">
    <property type="entry name" value="MIOREX COMPLEX COMPONENT 3"/>
    <property type="match status" value="1"/>
</dbReference>
<keyword evidence="3" id="KW-1185">Reference proteome</keyword>
<reference evidence="2 3" key="1">
    <citation type="journal article" date="2011" name="Proc. Natl. Acad. Sci. U.S.A.">
        <title>Evolutionary erosion of yeast sex chromosomes by mating-type switching accidents.</title>
        <authorList>
            <person name="Gordon J.L."/>
            <person name="Armisen D."/>
            <person name="Proux-Wera E."/>
            <person name="Oheigeartaigh S.S."/>
            <person name="Byrne K.P."/>
            <person name="Wolfe K.H."/>
        </authorList>
    </citation>
    <scope>NUCLEOTIDE SEQUENCE [LARGE SCALE GENOMIC DNA]</scope>
    <source>
        <strain evidence="3">ATCC 34711 / CBS 6284 / DSM 70876 / NBRC 10599 / NRRL Y-10934 / UCD 77-7</strain>
    </source>
</reference>
<dbReference type="OMA" id="GRKCIIT"/>
<dbReference type="OrthoDB" id="506431at2759"/>
<proteinExistence type="predicted"/>
<dbReference type="CDD" id="cd03443">
    <property type="entry name" value="PaaI_thioesterase"/>
    <property type="match status" value="1"/>
</dbReference>
<gene>
    <name evidence="2" type="primary">TBLA0F01450</name>
    <name evidence="2" type="ORF">TBLA_0F01450</name>
</gene>
<name>I2H5N6_HENB6</name>
<dbReference type="InterPro" id="IPR029069">
    <property type="entry name" value="HotDog_dom_sf"/>
</dbReference>
<organism evidence="2 3">
    <name type="scientific">Henningerozyma blattae (strain ATCC 34711 / CBS 6284 / DSM 70876 / NBRC 10599 / NRRL Y-10934 / UCD 77-7)</name>
    <name type="common">Yeast</name>
    <name type="synonym">Tetrapisispora blattae</name>
    <dbReference type="NCBI Taxonomy" id="1071380"/>
    <lineage>
        <taxon>Eukaryota</taxon>
        <taxon>Fungi</taxon>
        <taxon>Dikarya</taxon>
        <taxon>Ascomycota</taxon>
        <taxon>Saccharomycotina</taxon>
        <taxon>Saccharomycetes</taxon>
        <taxon>Saccharomycetales</taxon>
        <taxon>Saccharomycetaceae</taxon>
        <taxon>Henningerozyma</taxon>
    </lineage>
</organism>
<feature type="domain" description="Thioesterase" evidence="1">
    <location>
        <begin position="136"/>
        <end position="206"/>
    </location>
</feature>